<dbReference type="GO" id="GO:0005886">
    <property type="term" value="C:plasma membrane"/>
    <property type="evidence" value="ECO:0007669"/>
    <property type="project" value="UniProtKB-SubCell"/>
</dbReference>
<evidence type="ECO:0000256" key="4">
    <source>
        <dbReference type="ARBA" id="ARBA00022475"/>
    </source>
</evidence>
<evidence type="ECO:0000256" key="8">
    <source>
        <dbReference type="RuleBase" id="RU363032"/>
    </source>
</evidence>
<feature type="domain" description="ABC transmembrane type-1" evidence="9">
    <location>
        <begin position="59"/>
        <end position="265"/>
    </location>
</feature>
<evidence type="ECO:0000313" key="11">
    <source>
        <dbReference type="Proteomes" id="UP000295008"/>
    </source>
</evidence>
<reference evidence="10 11" key="1">
    <citation type="submission" date="2019-03" db="EMBL/GenBank/DDBJ databases">
        <title>Genomic Encyclopedia of Type Strains, Phase IV (KMG-IV): sequencing the most valuable type-strain genomes for metagenomic binning, comparative biology and taxonomic classification.</title>
        <authorList>
            <person name="Goeker M."/>
        </authorList>
    </citation>
    <scope>NUCLEOTIDE SEQUENCE [LARGE SCALE GENOMIC DNA]</scope>
    <source>
        <strain evidence="10 11">LX-B</strain>
    </source>
</reference>
<dbReference type="InterPro" id="IPR035906">
    <property type="entry name" value="MetI-like_sf"/>
</dbReference>
<dbReference type="OrthoDB" id="9807047at2"/>
<feature type="transmembrane region" description="Helical" evidence="8">
    <location>
        <begin position="12"/>
        <end position="35"/>
    </location>
</feature>
<keyword evidence="4" id="KW-1003">Cell membrane</keyword>
<keyword evidence="6 8" id="KW-1133">Transmembrane helix</keyword>
<accession>A0A4R1R9E9</accession>
<dbReference type="Gene3D" id="1.10.3720.10">
    <property type="entry name" value="MetI-like"/>
    <property type="match status" value="1"/>
</dbReference>
<organism evidence="10 11">
    <name type="scientific">Hydrogenispora ethanolica</name>
    <dbReference type="NCBI Taxonomy" id="1082276"/>
    <lineage>
        <taxon>Bacteria</taxon>
        <taxon>Bacillati</taxon>
        <taxon>Bacillota</taxon>
        <taxon>Hydrogenispora</taxon>
    </lineage>
</organism>
<dbReference type="AlphaFoldDB" id="A0A4R1R9E9"/>
<keyword evidence="11" id="KW-1185">Reference proteome</keyword>
<gene>
    <name evidence="10" type="ORF">EDC14_102650</name>
</gene>
<evidence type="ECO:0000256" key="5">
    <source>
        <dbReference type="ARBA" id="ARBA00022692"/>
    </source>
</evidence>
<dbReference type="SUPFAM" id="SSF161098">
    <property type="entry name" value="MetI-like"/>
    <property type="match status" value="1"/>
</dbReference>
<comment type="caution">
    <text evidence="10">The sequence shown here is derived from an EMBL/GenBank/DDBJ whole genome shotgun (WGS) entry which is preliminary data.</text>
</comment>
<keyword evidence="7 8" id="KW-0472">Membrane</keyword>
<proteinExistence type="inferred from homology"/>
<comment type="similarity">
    <text evidence="2">Belongs to the binding-protein-dependent transport system permease family. CysTW subfamily.</text>
</comment>
<feature type="transmembrane region" description="Helical" evidence="8">
    <location>
        <begin position="94"/>
        <end position="118"/>
    </location>
</feature>
<evidence type="ECO:0000313" key="10">
    <source>
        <dbReference type="EMBL" id="TCL62306.1"/>
    </source>
</evidence>
<dbReference type="CDD" id="cd06261">
    <property type="entry name" value="TM_PBP2"/>
    <property type="match status" value="1"/>
</dbReference>
<comment type="subcellular location">
    <subcellularLocation>
        <location evidence="1 8">Cell membrane</location>
        <topology evidence="1 8">Multi-pass membrane protein</topology>
    </subcellularLocation>
</comment>
<evidence type="ECO:0000256" key="3">
    <source>
        <dbReference type="ARBA" id="ARBA00022448"/>
    </source>
</evidence>
<name>A0A4R1R9E9_HYDET</name>
<dbReference type="Proteomes" id="UP000295008">
    <property type="component" value="Unassembled WGS sequence"/>
</dbReference>
<evidence type="ECO:0000256" key="6">
    <source>
        <dbReference type="ARBA" id="ARBA00022989"/>
    </source>
</evidence>
<feature type="transmembrane region" description="Helical" evidence="8">
    <location>
        <begin position="242"/>
        <end position="265"/>
    </location>
</feature>
<dbReference type="RefSeq" id="WP_132015793.1">
    <property type="nucleotide sequence ID" value="NZ_SLUN01000026.1"/>
</dbReference>
<evidence type="ECO:0000256" key="7">
    <source>
        <dbReference type="ARBA" id="ARBA00023136"/>
    </source>
</evidence>
<protein>
    <submittedName>
        <fullName evidence="10">Putative spermidine/putrescine transport system permease protein</fullName>
    </submittedName>
</protein>
<keyword evidence="5 8" id="KW-0812">Transmembrane</keyword>
<dbReference type="PANTHER" id="PTHR42929">
    <property type="entry name" value="INNER MEMBRANE ABC TRANSPORTER PERMEASE PROTEIN YDCU-RELATED-RELATED"/>
    <property type="match status" value="1"/>
</dbReference>
<dbReference type="EMBL" id="SLUN01000026">
    <property type="protein sequence ID" value="TCL62306.1"/>
    <property type="molecule type" value="Genomic_DNA"/>
</dbReference>
<dbReference type="Pfam" id="PF00528">
    <property type="entry name" value="BPD_transp_1"/>
    <property type="match status" value="1"/>
</dbReference>
<evidence type="ECO:0000259" key="9">
    <source>
        <dbReference type="PROSITE" id="PS50928"/>
    </source>
</evidence>
<dbReference type="PANTHER" id="PTHR42929:SF5">
    <property type="entry name" value="ABC TRANSPORTER PERMEASE PROTEIN"/>
    <property type="match status" value="1"/>
</dbReference>
<feature type="transmembrane region" description="Helical" evidence="8">
    <location>
        <begin position="55"/>
        <end position="82"/>
    </location>
</feature>
<dbReference type="InterPro" id="IPR000515">
    <property type="entry name" value="MetI-like"/>
</dbReference>
<evidence type="ECO:0000256" key="1">
    <source>
        <dbReference type="ARBA" id="ARBA00004651"/>
    </source>
</evidence>
<keyword evidence="3 8" id="KW-0813">Transport</keyword>
<dbReference type="GO" id="GO:0055085">
    <property type="term" value="P:transmembrane transport"/>
    <property type="evidence" value="ECO:0007669"/>
    <property type="project" value="InterPro"/>
</dbReference>
<feature type="transmembrane region" description="Helical" evidence="8">
    <location>
        <begin position="138"/>
        <end position="161"/>
    </location>
</feature>
<evidence type="ECO:0000256" key="2">
    <source>
        <dbReference type="ARBA" id="ARBA00007069"/>
    </source>
</evidence>
<sequence>MMTLTKQNKQLLLLALPTVLALTAFFVVPMAYILVDTLKADGTKYFQKFFTDAMYRGILKTTVLVSLQVTAISLLLGYPTAYFMARTRSRMKNILLIVIIFPFLVSAVVRSYGWMVILGGRGLLNQLLMATGLIQQPLTILNTSTAVIIGLVHLLIPYMILSITGVIQNIDPNVERAAYSLNANPLQTFFRVTLPLSAPGIISGCILVFTMSMTSYVTPKLLGGSKFRMMSTMVFQEVNINFNWGFASAISYILLFTILIILLFATYATAGANQRVGGGKRV</sequence>
<dbReference type="PROSITE" id="PS50928">
    <property type="entry name" value="ABC_TM1"/>
    <property type="match status" value="1"/>
</dbReference>